<dbReference type="Proteomes" id="UP000439903">
    <property type="component" value="Unassembled WGS sequence"/>
</dbReference>
<keyword evidence="2" id="KW-1185">Reference proteome</keyword>
<comment type="caution">
    <text evidence="1">The sequence shown here is derived from an EMBL/GenBank/DDBJ whole genome shotgun (WGS) entry which is preliminary data.</text>
</comment>
<dbReference type="OrthoDB" id="2408168at2759"/>
<sequence>MLVVFYSDLGKKTVKKFSTDQKPIAISGLQWSNKELEYFRIETVNVEDFEKFFQKSSSKIENLSDQVKEVLSTDLSKVDILSKELKLEMCGSRIYTKPNMCIETSRLVIKLLVQENKSYKVSNQDNDAKSQSFAKAIASF</sequence>
<name>A0A8H3X602_GIGMA</name>
<protein>
    <submittedName>
        <fullName evidence="1">Uncharacterized protein</fullName>
    </submittedName>
</protein>
<evidence type="ECO:0000313" key="1">
    <source>
        <dbReference type="EMBL" id="KAF0414651.1"/>
    </source>
</evidence>
<dbReference type="EMBL" id="WTPW01001781">
    <property type="protein sequence ID" value="KAF0414651.1"/>
    <property type="molecule type" value="Genomic_DNA"/>
</dbReference>
<organism evidence="1 2">
    <name type="scientific">Gigaspora margarita</name>
    <dbReference type="NCBI Taxonomy" id="4874"/>
    <lineage>
        <taxon>Eukaryota</taxon>
        <taxon>Fungi</taxon>
        <taxon>Fungi incertae sedis</taxon>
        <taxon>Mucoromycota</taxon>
        <taxon>Glomeromycotina</taxon>
        <taxon>Glomeromycetes</taxon>
        <taxon>Diversisporales</taxon>
        <taxon>Gigasporaceae</taxon>
        <taxon>Gigaspora</taxon>
    </lineage>
</organism>
<evidence type="ECO:0000313" key="2">
    <source>
        <dbReference type="Proteomes" id="UP000439903"/>
    </source>
</evidence>
<dbReference type="AlphaFoldDB" id="A0A8H3X602"/>
<gene>
    <name evidence="1" type="ORF">F8M41_007676</name>
</gene>
<proteinExistence type="predicted"/>
<reference evidence="1 2" key="1">
    <citation type="journal article" date="2019" name="Environ. Microbiol.">
        <title>At the nexus of three kingdoms: the genome of the mycorrhizal fungus Gigaspora margarita provides insights into plant, endobacterial and fungal interactions.</title>
        <authorList>
            <person name="Venice F."/>
            <person name="Ghignone S."/>
            <person name="Salvioli di Fossalunga A."/>
            <person name="Amselem J."/>
            <person name="Novero M."/>
            <person name="Xianan X."/>
            <person name="Sedzielewska Toro K."/>
            <person name="Morin E."/>
            <person name="Lipzen A."/>
            <person name="Grigoriev I.V."/>
            <person name="Henrissat B."/>
            <person name="Martin F.M."/>
            <person name="Bonfante P."/>
        </authorList>
    </citation>
    <scope>NUCLEOTIDE SEQUENCE [LARGE SCALE GENOMIC DNA]</scope>
    <source>
        <strain evidence="1 2">BEG34</strain>
    </source>
</reference>
<accession>A0A8H3X602</accession>